<dbReference type="PANTHER" id="PTHR43757">
    <property type="entry name" value="AMINOMETHYLTRANSFERASE"/>
    <property type="match status" value="1"/>
</dbReference>
<evidence type="ECO:0000256" key="2">
    <source>
        <dbReference type="ARBA" id="ARBA00012616"/>
    </source>
</evidence>
<dbReference type="AlphaFoldDB" id="A0A381PZ19"/>
<dbReference type="PIRSF" id="PIRSF006487">
    <property type="entry name" value="GcvT"/>
    <property type="match status" value="1"/>
</dbReference>
<dbReference type="GO" id="GO:0005960">
    <property type="term" value="C:glycine cleavage complex"/>
    <property type="evidence" value="ECO:0007669"/>
    <property type="project" value="InterPro"/>
</dbReference>
<comment type="catalytic activity">
    <reaction evidence="6">
        <text>N(6)-[(R)-S(8)-aminomethyldihydrolipoyl]-L-lysyl-[protein] + (6S)-5,6,7,8-tetrahydrofolate = N(6)-[(R)-dihydrolipoyl]-L-lysyl-[protein] + (6R)-5,10-methylene-5,6,7,8-tetrahydrofolate + NH4(+)</text>
        <dbReference type="Rhea" id="RHEA:16945"/>
        <dbReference type="Rhea" id="RHEA-COMP:10475"/>
        <dbReference type="Rhea" id="RHEA-COMP:10492"/>
        <dbReference type="ChEBI" id="CHEBI:15636"/>
        <dbReference type="ChEBI" id="CHEBI:28938"/>
        <dbReference type="ChEBI" id="CHEBI:57453"/>
        <dbReference type="ChEBI" id="CHEBI:83100"/>
        <dbReference type="ChEBI" id="CHEBI:83143"/>
        <dbReference type="EC" id="2.1.2.10"/>
    </reaction>
</comment>
<dbReference type="SUPFAM" id="SSF103025">
    <property type="entry name" value="Folate-binding domain"/>
    <property type="match status" value="1"/>
</dbReference>
<evidence type="ECO:0000256" key="1">
    <source>
        <dbReference type="ARBA" id="ARBA00008609"/>
    </source>
</evidence>
<name>A0A381PZ19_9ZZZZ</name>
<dbReference type="InterPro" id="IPR028896">
    <property type="entry name" value="GcvT/YgfZ/DmdA"/>
</dbReference>
<feature type="domain" description="GCVT N-terminal" evidence="7">
    <location>
        <begin position="1"/>
        <end position="230"/>
    </location>
</feature>
<dbReference type="InterPro" id="IPR006222">
    <property type="entry name" value="GCVT_N"/>
</dbReference>
<dbReference type="GO" id="GO:0004047">
    <property type="term" value="F:aminomethyltransferase activity"/>
    <property type="evidence" value="ECO:0007669"/>
    <property type="project" value="UniProtKB-EC"/>
</dbReference>
<dbReference type="GO" id="GO:0006546">
    <property type="term" value="P:glycine catabolic process"/>
    <property type="evidence" value="ECO:0007669"/>
    <property type="project" value="InterPro"/>
</dbReference>
<dbReference type="Gene3D" id="2.40.30.110">
    <property type="entry name" value="Aminomethyltransferase beta-barrel domains"/>
    <property type="match status" value="1"/>
</dbReference>
<dbReference type="Gene3D" id="4.10.1250.10">
    <property type="entry name" value="Aminomethyltransferase fragment"/>
    <property type="match status" value="1"/>
</dbReference>
<dbReference type="SUPFAM" id="SSF101790">
    <property type="entry name" value="Aminomethyltransferase beta-barrel domain"/>
    <property type="match status" value="1"/>
</dbReference>
<dbReference type="InterPro" id="IPR029043">
    <property type="entry name" value="GcvT/YgfZ_C"/>
</dbReference>
<dbReference type="NCBIfam" id="NF001567">
    <property type="entry name" value="PRK00389.1"/>
    <property type="match status" value="1"/>
</dbReference>
<dbReference type="InterPro" id="IPR027266">
    <property type="entry name" value="TrmE/GcvT-like"/>
</dbReference>
<organism evidence="9">
    <name type="scientific">marine metagenome</name>
    <dbReference type="NCBI Taxonomy" id="408172"/>
    <lineage>
        <taxon>unclassified sequences</taxon>
        <taxon>metagenomes</taxon>
        <taxon>ecological metagenomes</taxon>
    </lineage>
</organism>
<evidence type="ECO:0000313" key="9">
    <source>
        <dbReference type="EMBL" id="SUZ71924.1"/>
    </source>
</evidence>
<evidence type="ECO:0000256" key="4">
    <source>
        <dbReference type="ARBA" id="ARBA00022679"/>
    </source>
</evidence>
<dbReference type="GO" id="GO:0008483">
    <property type="term" value="F:transaminase activity"/>
    <property type="evidence" value="ECO:0007669"/>
    <property type="project" value="UniProtKB-KW"/>
</dbReference>
<dbReference type="InterPro" id="IPR013977">
    <property type="entry name" value="GcvT_C"/>
</dbReference>
<evidence type="ECO:0000256" key="5">
    <source>
        <dbReference type="ARBA" id="ARBA00031395"/>
    </source>
</evidence>
<keyword evidence="3" id="KW-0032">Aminotransferase</keyword>
<gene>
    <name evidence="9" type="ORF">METZ01_LOCUS24778</name>
</gene>
<dbReference type="Pfam" id="PF01571">
    <property type="entry name" value="GCV_T"/>
    <property type="match status" value="1"/>
</dbReference>
<dbReference type="InterPro" id="IPR006223">
    <property type="entry name" value="GcvT"/>
</dbReference>
<dbReference type="NCBIfam" id="TIGR00528">
    <property type="entry name" value="gcvT"/>
    <property type="match status" value="1"/>
</dbReference>
<protein>
    <recommendedName>
        <fullName evidence="2">aminomethyltransferase</fullName>
        <ecNumber evidence="2">2.1.2.10</ecNumber>
    </recommendedName>
    <alternativeName>
        <fullName evidence="5">Glycine cleavage system T protein</fullName>
    </alternativeName>
</protein>
<dbReference type="Gene3D" id="3.30.70.1400">
    <property type="entry name" value="Aminomethyltransferase beta-barrel domains"/>
    <property type="match status" value="1"/>
</dbReference>
<evidence type="ECO:0000259" key="8">
    <source>
        <dbReference type="Pfam" id="PF08669"/>
    </source>
</evidence>
<dbReference type="Gene3D" id="3.30.1360.120">
    <property type="entry name" value="Probable tRNA modification gtpase trme, domain 1"/>
    <property type="match status" value="1"/>
</dbReference>
<comment type="similarity">
    <text evidence="1">Belongs to the GcvT family.</text>
</comment>
<dbReference type="EC" id="2.1.2.10" evidence="2"/>
<sequence>MPLQYSRIIEEHKHVRTKVGLFDVSHMGEFIVKGDNAKQFLQKVTTNDIELLKVGKAQYTAICNEDGGILDDFVIYNLSDYYMLVVNAANTEKIFNWLEKNLMDKVELKNISDKMSLLAIQGPLSRQVLLSFFPEIDSLNYYETLLPNEDGIVIARTGYSGELGFEIYCPNSIIVSLWERLLSSSEDLKPVGLGCRDSLRLEMGYALYGHELDESVNPIEAGLSWITKLDTEFIGSNKLNNIKNNRKLVPLILKDRAIPRSGYKIFNLEEKEIGFVTSGGMSPSLNLGIALAYINLPDVEELKCFKIKIRDNFFDIHKTKLPFYKEGTYLS</sequence>
<evidence type="ECO:0000256" key="6">
    <source>
        <dbReference type="ARBA" id="ARBA00047665"/>
    </source>
</evidence>
<evidence type="ECO:0000256" key="3">
    <source>
        <dbReference type="ARBA" id="ARBA00022576"/>
    </source>
</evidence>
<dbReference type="GO" id="GO:0005829">
    <property type="term" value="C:cytosol"/>
    <property type="evidence" value="ECO:0007669"/>
    <property type="project" value="TreeGrafter"/>
</dbReference>
<proteinExistence type="inferred from homology"/>
<dbReference type="EMBL" id="UINC01001138">
    <property type="protein sequence ID" value="SUZ71924.1"/>
    <property type="molecule type" value="Genomic_DNA"/>
</dbReference>
<reference evidence="9" key="1">
    <citation type="submission" date="2018-05" db="EMBL/GenBank/DDBJ databases">
        <authorList>
            <person name="Lanie J.A."/>
            <person name="Ng W.-L."/>
            <person name="Kazmierczak K.M."/>
            <person name="Andrzejewski T.M."/>
            <person name="Davidsen T.M."/>
            <person name="Wayne K.J."/>
            <person name="Tettelin H."/>
            <person name="Glass J.I."/>
            <person name="Rusch D."/>
            <person name="Podicherti R."/>
            <person name="Tsui H.-C.T."/>
            <person name="Winkler M.E."/>
        </authorList>
    </citation>
    <scope>NUCLEOTIDE SEQUENCE</scope>
</reference>
<feature type="domain" description="Aminomethyltransferase C-terminal" evidence="8">
    <location>
        <begin position="246"/>
        <end position="325"/>
    </location>
</feature>
<dbReference type="Pfam" id="PF08669">
    <property type="entry name" value="GCV_T_C"/>
    <property type="match status" value="1"/>
</dbReference>
<keyword evidence="4" id="KW-0808">Transferase</keyword>
<accession>A0A381PZ19</accession>
<dbReference type="FunFam" id="3.30.70.1400:FF:000001">
    <property type="entry name" value="Aminomethyltransferase"/>
    <property type="match status" value="1"/>
</dbReference>
<evidence type="ECO:0000259" key="7">
    <source>
        <dbReference type="Pfam" id="PF01571"/>
    </source>
</evidence>
<dbReference type="PANTHER" id="PTHR43757:SF2">
    <property type="entry name" value="AMINOMETHYLTRANSFERASE, MITOCHONDRIAL"/>
    <property type="match status" value="1"/>
</dbReference>